<dbReference type="Proteomes" id="UP000664357">
    <property type="component" value="Unassembled WGS sequence"/>
</dbReference>
<accession>A0ABV0EZI4</accession>
<proteinExistence type="predicted"/>
<name>A0ABV0EZI4_9ENTE</name>
<reference evidence="1 2" key="1">
    <citation type="submission" date="2021-03" db="EMBL/GenBank/DDBJ databases">
        <authorList>
            <person name="Gilmore M.S."/>
            <person name="Schwartzman J."/>
            <person name="Van Tyne D."/>
            <person name="Martin M."/>
            <person name="Earl A.M."/>
            <person name="Manson A.L."/>
            <person name="Straub T."/>
            <person name="Salamzade R."/>
            <person name="Saavedra J."/>
            <person name="Lebreton F."/>
            <person name="Prichula J."/>
            <person name="Schaufler K."/>
            <person name="Gaca A."/>
            <person name="Sgardioli B."/>
            <person name="Wagenaar J."/>
            <person name="Strong T."/>
        </authorList>
    </citation>
    <scope>NUCLEOTIDE SEQUENCE [LARGE SCALE GENOMIC DNA]</scope>
    <source>
        <strain evidence="1 2">665A</strain>
    </source>
</reference>
<comment type="caution">
    <text evidence="1">The sequence shown here is derived from an EMBL/GenBank/DDBJ whole genome shotgun (WGS) entry which is preliminary data.</text>
</comment>
<keyword evidence="2" id="KW-1185">Reference proteome</keyword>
<gene>
    <name evidence="1" type="ORF">JZO67_004654</name>
</gene>
<evidence type="ECO:0000313" key="2">
    <source>
        <dbReference type="Proteomes" id="UP000664357"/>
    </source>
</evidence>
<dbReference type="EMBL" id="JAFREL020000005">
    <property type="protein sequence ID" value="MEO1772672.1"/>
    <property type="molecule type" value="Genomic_DNA"/>
</dbReference>
<protein>
    <submittedName>
        <fullName evidence="1">Uncharacterized protein</fullName>
    </submittedName>
</protein>
<reference evidence="1 2" key="2">
    <citation type="submission" date="2024-02" db="EMBL/GenBank/DDBJ databases">
        <title>The Genome Sequence of Enterococcus sp. DIV0159.</title>
        <authorList>
            <person name="Earl A."/>
            <person name="Manson A."/>
            <person name="Gilmore M."/>
            <person name="Sanders J."/>
            <person name="Shea T."/>
            <person name="Howe W."/>
            <person name="Livny J."/>
            <person name="Cuomo C."/>
            <person name="Neafsey D."/>
            <person name="Birren B."/>
        </authorList>
    </citation>
    <scope>NUCLEOTIDE SEQUENCE [LARGE SCALE GENOMIC DNA]</scope>
    <source>
        <strain evidence="1 2">665A</strain>
    </source>
</reference>
<organism evidence="1 2">
    <name type="scientific">Candidatus Enterococcus ferrettii</name>
    <dbReference type="NCBI Taxonomy" id="2815324"/>
    <lineage>
        <taxon>Bacteria</taxon>
        <taxon>Bacillati</taxon>
        <taxon>Bacillota</taxon>
        <taxon>Bacilli</taxon>
        <taxon>Lactobacillales</taxon>
        <taxon>Enterococcaceae</taxon>
        <taxon>Enterococcus</taxon>
    </lineage>
</organism>
<sequence>MIIMTLLMKMQKELPTVADWNNPSDFVLNDARFNQIDYV</sequence>
<evidence type="ECO:0000313" key="1">
    <source>
        <dbReference type="EMBL" id="MEO1772672.1"/>
    </source>
</evidence>